<comment type="function">
    <text evidence="1">May be involved in the biogenesis of curli organelles.</text>
</comment>
<accession>A0A8J3D2G4</accession>
<gene>
    <name evidence="5" type="primary">csgF</name>
    <name evidence="5" type="ORF">GCM10007390_09810</name>
</gene>
<proteinExistence type="predicted"/>
<dbReference type="RefSeq" id="WP_189563218.1">
    <property type="nucleotide sequence ID" value="NZ_BMXF01000001.1"/>
</dbReference>
<evidence type="ECO:0000256" key="1">
    <source>
        <dbReference type="ARBA" id="ARBA00003989"/>
    </source>
</evidence>
<comment type="caution">
    <text evidence="5">The sequence shown here is derived from an EMBL/GenBank/DDBJ whole genome shotgun (WGS) entry which is preliminary data.</text>
</comment>
<dbReference type="EMBL" id="BMXF01000001">
    <property type="protein sequence ID" value="GHB58357.1"/>
    <property type="molecule type" value="Genomic_DNA"/>
</dbReference>
<sequence>MKKIILLLLFILTGATATMAQQLTYRPQNPNFGGNTFNYQWLQSSALAQDKLKDPNAVDFNTRSTATTTRNSLDDFSQTLSRQILNRISSQLLANQFGEDALQEGTFQFGDLRVDVTNGSNGVNIRIVDGQGGETTVTVPYF</sequence>
<dbReference type="AlphaFoldDB" id="A0A8J3D2G4"/>
<keyword evidence="3 4" id="KW-0732">Signal</keyword>
<keyword evidence="6" id="KW-1185">Reference proteome</keyword>
<evidence type="ECO:0000256" key="2">
    <source>
        <dbReference type="ARBA" id="ARBA00014031"/>
    </source>
</evidence>
<name>A0A8J3D2G4_9BACT</name>
<dbReference type="InterPro" id="IPR018893">
    <property type="entry name" value="T8SS_CsgF"/>
</dbReference>
<protein>
    <recommendedName>
        <fullName evidence="2">Curli production assembly/transport component CsgF</fullName>
    </recommendedName>
</protein>
<dbReference type="Pfam" id="PF10614">
    <property type="entry name" value="CsgF"/>
    <property type="match status" value="1"/>
</dbReference>
<feature type="chain" id="PRO_5035307222" description="Curli production assembly/transport component CsgF" evidence="4">
    <location>
        <begin position="21"/>
        <end position="142"/>
    </location>
</feature>
<evidence type="ECO:0000256" key="3">
    <source>
        <dbReference type="ARBA" id="ARBA00022729"/>
    </source>
</evidence>
<organism evidence="5 6">
    <name type="scientific">Persicitalea jodogahamensis</name>
    <dbReference type="NCBI Taxonomy" id="402147"/>
    <lineage>
        <taxon>Bacteria</taxon>
        <taxon>Pseudomonadati</taxon>
        <taxon>Bacteroidota</taxon>
        <taxon>Cytophagia</taxon>
        <taxon>Cytophagales</taxon>
        <taxon>Spirosomataceae</taxon>
        <taxon>Persicitalea</taxon>
    </lineage>
</organism>
<evidence type="ECO:0000313" key="6">
    <source>
        <dbReference type="Proteomes" id="UP000598271"/>
    </source>
</evidence>
<reference evidence="5 6" key="1">
    <citation type="journal article" date="2014" name="Int. J. Syst. Evol. Microbiol.">
        <title>Complete genome sequence of Corynebacterium casei LMG S-19264T (=DSM 44701T), isolated from a smear-ripened cheese.</title>
        <authorList>
            <consortium name="US DOE Joint Genome Institute (JGI-PGF)"/>
            <person name="Walter F."/>
            <person name="Albersmeier A."/>
            <person name="Kalinowski J."/>
            <person name="Ruckert C."/>
        </authorList>
    </citation>
    <scope>NUCLEOTIDE SEQUENCE [LARGE SCALE GENOMIC DNA]</scope>
    <source>
        <strain evidence="5 6">KCTC 12866</strain>
    </source>
</reference>
<dbReference type="Proteomes" id="UP000598271">
    <property type="component" value="Unassembled WGS sequence"/>
</dbReference>
<evidence type="ECO:0000313" key="5">
    <source>
        <dbReference type="EMBL" id="GHB58357.1"/>
    </source>
</evidence>
<feature type="signal peptide" evidence="4">
    <location>
        <begin position="1"/>
        <end position="20"/>
    </location>
</feature>
<evidence type="ECO:0000256" key="4">
    <source>
        <dbReference type="SAM" id="SignalP"/>
    </source>
</evidence>